<evidence type="ECO:0000313" key="3">
    <source>
        <dbReference type="Proteomes" id="UP000364291"/>
    </source>
</evidence>
<dbReference type="InterPro" id="IPR001387">
    <property type="entry name" value="Cro/C1-type_HTH"/>
</dbReference>
<protein>
    <submittedName>
        <fullName evidence="2">XRE family transcriptional regulator</fullName>
    </submittedName>
</protein>
<dbReference type="Pfam" id="PF01381">
    <property type="entry name" value="HTH_3"/>
    <property type="match status" value="1"/>
</dbReference>
<dbReference type="EMBL" id="CABPSX010000006">
    <property type="protein sequence ID" value="VVG72120.1"/>
    <property type="molecule type" value="Genomic_DNA"/>
</dbReference>
<reference evidence="2 3" key="1">
    <citation type="submission" date="2019-08" db="EMBL/GenBank/DDBJ databases">
        <authorList>
            <person name="Peeters C."/>
        </authorList>
    </citation>
    <scope>NUCLEOTIDE SEQUENCE [LARGE SCALE GENOMIC DNA]</scope>
    <source>
        <strain evidence="2 3">LMG 18089</strain>
    </source>
</reference>
<proteinExistence type="predicted"/>
<dbReference type="RefSeq" id="WP_150728747.1">
    <property type="nucleotide sequence ID" value="NZ_CABPSX010000006.1"/>
</dbReference>
<dbReference type="Gene3D" id="1.10.260.40">
    <property type="entry name" value="lambda repressor-like DNA-binding domains"/>
    <property type="match status" value="1"/>
</dbReference>
<dbReference type="InterPro" id="IPR010982">
    <property type="entry name" value="Lambda_DNA-bd_dom_sf"/>
</dbReference>
<sequence>MQELYGCIYMNIGERLKAERERLKLSQTAFGEIGGMGKTTVISWERGSAYPNAAFLEAAAQFGVDVSYVITGMRIENVASTPMELAYLRNCRALPTREAKQAGLDGLVALRKAYGIKLGEEEDK</sequence>
<dbReference type="SUPFAM" id="SSF47413">
    <property type="entry name" value="lambda repressor-like DNA-binding domains"/>
    <property type="match status" value="1"/>
</dbReference>
<dbReference type="GO" id="GO:0003677">
    <property type="term" value="F:DNA binding"/>
    <property type="evidence" value="ECO:0007669"/>
    <property type="project" value="InterPro"/>
</dbReference>
<accession>A0A5E5P6Y1</accession>
<dbReference type="PROSITE" id="PS50943">
    <property type="entry name" value="HTH_CROC1"/>
    <property type="match status" value="1"/>
</dbReference>
<evidence type="ECO:0000259" key="1">
    <source>
        <dbReference type="PROSITE" id="PS50943"/>
    </source>
</evidence>
<dbReference type="SMART" id="SM00530">
    <property type="entry name" value="HTH_XRE"/>
    <property type="match status" value="1"/>
</dbReference>
<gene>
    <name evidence="2" type="ORF">PAP18089_03113</name>
</gene>
<feature type="domain" description="HTH cro/C1-type" evidence="1">
    <location>
        <begin position="16"/>
        <end position="69"/>
    </location>
</feature>
<organism evidence="2 3">
    <name type="scientific">Pandoraea apista</name>
    <dbReference type="NCBI Taxonomy" id="93218"/>
    <lineage>
        <taxon>Bacteria</taxon>
        <taxon>Pseudomonadati</taxon>
        <taxon>Pseudomonadota</taxon>
        <taxon>Betaproteobacteria</taxon>
        <taxon>Burkholderiales</taxon>
        <taxon>Burkholderiaceae</taxon>
        <taxon>Pandoraea</taxon>
    </lineage>
</organism>
<dbReference type="AlphaFoldDB" id="A0A5E5P6Y1"/>
<dbReference type="OrthoDB" id="7011085at2"/>
<dbReference type="Proteomes" id="UP000364291">
    <property type="component" value="Unassembled WGS sequence"/>
</dbReference>
<name>A0A5E5P6Y1_9BURK</name>
<dbReference type="CDD" id="cd00093">
    <property type="entry name" value="HTH_XRE"/>
    <property type="match status" value="1"/>
</dbReference>
<evidence type="ECO:0000313" key="2">
    <source>
        <dbReference type="EMBL" id="VVG72120.1"/>
    </source>
</evidence>